<feature type="region of interest" description="Disordered" evidence="1">
    <location>
        <begin position="1"/>
        <end position="81"/>
    </location>
</feature>
<keyword evidence="3" id="KW-1185">Reference proteome</keyword>
<feature type="compositionally biased region" description="Low complexity" evidence="1">
    <location>
        <begin position="50"/>
        <end position="62"/>
    </location>
</feature>
<gene>
    <name evidence="2" type="ORF">KFE25_007922</name>
</gene>
<reference evidence="2" key="1">
    <citation type="submission" date="2021-05" db="EMBL/GenBank/DDBJ databases">
        <title>The genome of the haptophyte Pavlova lutheri (Diacronema luteri, Pavlovales) - a model for lipid biosynthesis in eukaryotic algae.</title>
        <authorList>
            <person name="Hulatt C.J."/>
            <person name="Posewitz M.C."/>
        </authorList>
    </citation>
    <scope>NUCLEOTIDE SEQUENCE</scope>
    <source>
        <strain evidence="2">NIVA-4/92</strain>
    </source>
</reference>
<proteinExistence type="predicted"/>
<sequence length="264" mass="27347">MHAVPAEPHRAARSAPVVTDDRAHAPGESSPPPTDCRACAQVEGTPHADAPAAREAPAARRAQPQEEQARCVGVTKSSSRKNRLKPLQARIKYAGTRYFLGMYASEAAAASAYDWAARLIADGRPINGDAGGVPLSEPPRTRDAAQLVKDLAAARARKPALPPASETTLRNCTWVPSHVVSEAPLPLPTVHGHVIAIAAQPHGNDAMTASRRKHARPCADPLPASVAAADETMPAVAIPGGLVDVSATPSPAPAPPAQAEQAAL</sequence>
<dbReference type="EMBL" id="JAGTXO010000007">
    <property type="protein sequence ID" value="KAG8466543.1"/>
    <property type="molecule type" value="Genomic_DNA"/>
</dbReference>
<evidence type="ECO:0000313" key="2">
    <source>
        <dbReference type="EMBL" id="KAG8466543.1"/>
    </source>
</evidence>
<dbReference type="AlphaFoldDB" id="A0A8J5XKQ6"/>
<dbReference type="Proteomes" id="UP000751190">
    <property type="component" value="Unassembled WGS sequence"/>
</dbReference>
<feature type="region of interest" description="Disordered" evidence="1">
    <location>
        <begin position="244"/>
        <end position="264"/>
    </location>
</feature>
<evidence type="ECO:0008006" key="4">
    <source>
        <dbReference type="Google" id="ProtNLM"/>
    </source>
</evidence>
<accession>A0A8J5XKQ6</accession>
<name>A0A8J5XKQ6_DIALT</name>
<evidence type="ECO:0000313" key="3">
    <source>
        <dbReference type="Proteomes" id="UP000751190"/>
    </source>
</evidence>
<comment type="caution">
    <text evidence="2">The sequence shown here is derived from an EMBL/GenBank/DDBJ whole genome shotgun (WGS) entry which is preliminary data.</text>
</comment>
<protein>
    <recommendedName>
        <fullName evidence="4">AP2/ERF domain-containing protein</fullName>
    </recommendedName>
</protein>
<evidence type="ECO:0000256" key="1">
    <source>
        <dbReference type="SAM" id="MobiDB-lite"/>
    </source>
</evidence>
<organism evidence="2 3">
    <name type="scientific">Diacronema lutheri</name>
    <name type="common">Unicellular marine alga</name>
    <name type="synonym">Monochrysis lutheri</name>
    <dbReference type="NCBI Taxonomy" id="2081491"/>
    <lineage>
        <taxon>Eukaryota</taxon>
        <taxon>Haptista</taxon>
        <taxon>Haptophyta</taxon>
        <taxon>Pavlovophyceae</taxon>
        <taxon>Pavlovales</taxon>
        <taxon>Pavlovaceae</taxon>
        <taxon>Diacronema</taxon>
    </lineage>
</organism>